<proteinExistence type="inferred from homology"/>
<dbReference type="Pfam" id="PF02823">
    <property type="entry name" value="ATP-synt_DE_N"/>
    <property type="match status" value="1"/>
</dbReference>
<dbReference type="HAMAP" id="MF_00530">
    <property type="entry name" value="ATP_synth_epsil_bac"/>
    <property type="match status" value="1"/>
</dbReference>
<dbReference type="Proteomes" id="UP000226525">
    <property type="component" value="Unassembled WGS sequence"/>
</dbReference>
<dbReference type="GO" id="GO:0046933">
    <property type="term" value="F:proton-transporting ATP synthase activity, rotational mechanism"/>
    <property type="evidence" value="ECO:0007669"/>
    <property type="project" value="UniProtKB-UniRule"/>
</dbReference>
<comment type="subcellular location">
    <subcellularLocation>
        <location evidence="8">Cell membrane</location>
        <topology evidence="8">Peripheral membrane protein</topology>
    </subcellularLocation>
    <subcellularLocation>
        <location evidence="1">Endomembrane system</location>
        <topology evidence="1">Peripheral membrane protein</topology>
    </subcellularLocation>
</comment>
<accession>A0A2D6YFH7</accession>
<keyword evidence="6 8" id="KW-0139">CF(1)</keyword>
<evidence type="ECO:0000256" key="9">
    <source>
        <dbReference type="RuleBase" id="RU003656"/>
    </source>
</evidence>
<dbReference type="SUPFAM" id="SSF51344">
    <property type="entry name" value="Epsilon subunit of F1F0-ATP synthase N-terminal domain"/>
    <property type="match status" value="1"/>
</dbReference>
<dbReference type="GO" id="GO:0005524">
    <property type="term" value="F:ATP binding"/>
    <property type="evidence" value="ECO:0007669"/>
    <property type="project" value="UniProtKB-UniRule"/>
</dbReference>
<comment type="similarity">
    <text evidence="2 8 9">Belongs to the ATPase epsilon chain family.</text>
</comment>
<comment type="subunit">
    <text evidence="8 9">F-type ATPases have 2 components, CF(1) - the catalytic core - and CF(0) - the membrane proton channel. CF(1) has five subunits: alpha(3), beta(3), gamma(1), delta(1), epsilon(1). CF(0) has three main subunits: a, b and c.</text>
</comment>
<dbReference type="GO" id="GO:0045259">
    <property type="term" value="C:proton-transporting ATP synthase complex"/>
    <property type="evidence" value="ECO:0007669"/>
    <property type="project" value="UniProtKB-KW"/>
</dbReference>
<organism evidence="11 12">
    <name type="scientific">SAR324 cluster bacterium</name>
    <dbReference type="NCBI Taxonomy" id="2024889"/>
    <lineage>
        <taxon>Bacteria</taxon>
        <taxon>Deltaproteobacteria</taxon>
        <taxon>SAR324 cluster</taxon>
    </lineage>
</organism>
<evidence type="ECO:0000259" key="10">
    <source>
        <dbReference type="Pfam" id="PF02823"/>
    </source>
</evidence>
<keyword evidence="7 8" id="KW-0066">ATP synthesis</keyword>
<comment type="caution">
    <text evidence="11">The sequence shown here is derived from an EMBL/GenBank/DDBJ whole genome shotgun (WGS) entry which is preliminary data.</text>
</comment>
<name>A0A2D6YFH7_9DELT</name>
<keyword evidence="8" id="KW-1003">Cell membrane</keyword>
<evidence type="ECO:0000256" key="3">
    <source>
        <dbReference type="ARBA" id="ARBA00022448"/>
    </source>
</evidence>
<dbReference type="InterPro" id="IPR020546">
    <property type="entry name" value="ATP_synth_F1_dsu/esu_N"/>
</dbReference>
<evidence type="ECO:0000256" key="1">
    <source>
        <dbReference type="ARBA" id="ARBA00004184"/>
    </source>
</evidence>
<evidence type="ECO:0000256" key="6">
    <source>
        <dbReference type="ARBA" id="ARBA00023196"/>
    </source>
</evidence>
<evidence type="ECO:0000313" key="12">
    <source>
        <dbReference type="Proteomes" id="UP000226525"/>
    </source>
</evidence>
<feature type="domain" description="ATP synthase F1 complex delta/epsilon subunit N-terminal" evidence="10">
    <location>
        <begin position="4"/>
        <end position="82"/>
    </location>
</feature>
<dbReference type="Gene3D" id="2.60.15.10">
    <property type="entry name" value="F0F1 ATP synthase delta/epsilon subunit, N-terminal"/>
    <property type="match status" value="1"/>
</dbReference>
<dbReference type="InterPro" id="IPR001469">
    <property type="entry name" value="ATP_synth_F1_dsu/esu"/>
</dbReference>
<dbReference type="PANTHER" id="PTHR13822:SF10">
    <property type="entry name" value="ATP SYNTHASE EPSILON CHAIN, CHLOROPLASTIC"/>
    <property type="match status" value="1"/>
</dbReference>
<protein>
    <recommendedName>
        <fullName evidence="8">ATP synthase epsilon chain</fullName>
    </recommendedName>
    <alternativeName>
        <fullName evidence="8">ATP synthase F1 sector epsilon subunit</fullName>
    </alternativeName>
    <alternativeName>
        <fullName evidence="8">F-ATPase epsilon subunit</fullName>
    </alternativeName>
</protein>
<evidence type="ECO:0000256" key="4">
    <source>
        <dbReference type="ARBA" id="ARBA00023065"/>
    </source>
</evidence>
<keyword evidence="3 8" id="KW-0813">Transport</keyword>
<dbReference type="EMBL" id="NZEX01000005">
    <property type="protein sequence ID" value="MAH61942.1"/>
    <property type="molecule type" value="Genomic_DNA"/>
</dbReference>
<dbReference type="AlphaFoldDB" id="A0A2D6YFH7"/>
<evidence type="ECO:0000256" key="7">
    <source>
        <dbReference type="ARBA" id="ARBA00023310"/>
    </source>
</evidence>
<dbReference type="PANTHER" id="PTHR13822">
    <property type="entry name" value="ATP SYNTHASE DELTA/EPSILON CHAIN"/>
    <property type="match status" value="1"/>
</dbReference>
<dbReference type="InterPro" id="IPR036771">
    <property type="entry name" value="ATPsynth_dsu/esu_N"/>
</dbReference>
<evidence type="ECO:0000256" key="5">
    <source>
        <dbReference type="ARBA" id="ARBA00023136"/>
    </source>
</evidence>
<keyword evidence="5 8" id="KW-0472">Membrane</keyword>
<comment type="function">
    <text evidence="8">Produces ATP from ADP in the presence of a proton gradient across the membrane.</text>
</comment>
<gene>
    <name evidence="8 11" type="primary">atpC</name>
    <name evidence="11" type="ORF">CMN54_00535</name>
</gene>
<evidence type="ECO:0000313" key="11">
    <source>
        <dbReference type="EMBL" id="MAH61942.1"/>
    </source>
</evidence>
<reference evidence="12" key="1">
    <citation type="submission" date="2017-09" db="EMBL/GenBank/DDBJ databases">
        <title>The Reconstruction of 2,631 Draft Metagenome-Assembled Genomes from the Global Oceans.</title>
        <authorList>
            <person name="Tully B.J."/>
            <person name="Graham E.D."/>
            <person name="Heidelberg J.F."/>
        </authorList>
    </citation>
    <scope>NUCLEOTIDE SEQUENCE [LARGE SCALE GENOMIC DNA]</scope>
</reference>
<sequence>MDKLQLEVLTPGRILLETEVDHVVLPGSMGEMGILPQHIPVVTMLNGGVLIYFVEQKQSYLAVQGGYAQVNNNRVTVLVERAAFAEEIDLVVAEQDEKDAAEHLKQLLSKSSSRASEEEYEVERKRTAAYEAQLIWAIARQSASQHK</sequence>
<dbReference type="GO" id="GO:0005886">
    <property type="term" value="C:plasma membrane"/>
    <property type="evidence" value="ECO:0007669"/>
    <property type="project" value="UniProtKB-SubCell"/>
</dbReference>
<dbReference type="CDD" id="cd12152">
    <property type="entry name" value="F1-ATPase_delta"/>
    <property type="match status" value="1"/>
</dbReference>
<evidence type="ECO:0000256" key="8">
    <source>
        <dbReference type="HAMAP-Rule" id="MF_00530"/>
    </source>
</evidence>
<dbReference type="NCBIfam" id="TIGR01216">
    <property type="entry name" value="ATP_synt_epsi"/>
    <property type="match status" value="1"/>
</dbReference>
<dbReference type="GO" id="GO:0012505">
    <property type="term" value="C:endomembrane system"/>
    <property type="evidence" value="ECO:0007669"/>
    <property type="project" value="UniProtKB-SubCell"/>
</dbReference>
<keyword evidence="4 8" id="KW-0406">Ion transport</keyword>
<evidence type="ECO:0000256" key="2">
    <source>
        <dbReference type="ARBA" id="ARBA00005712"/>
    </source>
</evidence>
<keyword evidence="8" id="KW-0375">Hydrogen ion transport</keyword>